<keyword evidence="5" id="KW-1185">Reference proteome</keyword>
<dbReference type="SUPFAM" id="SSF52172">
    <property type="entry name" value="CheY-like"/>
    <property type="match status" value="1"/>
</dbReference>
<keyword evidence="1 2" id="KW-0597">Phosphoprotein</keyword>
<dbReference type="InterPro" id="IPR050595">
    <property type="entry name" value="Bact_response_regulator"/>
</dbReference>
<dbReference type="EMBL" id="CP031555">
    <property type="protein sequence ID" value="AXO13580.1"/>
    <property type="molecule type" value="Genomic_DNA"/>
</dbReference>
<dbReference type="PANTHER" id="PTHR44591">
    <property type="entry name" value="STRESS RESPONSE REGULATOR PROTEIN 1"/>
    <property type="match status" value="1"/>
</dbReference>
<dbReference type="Gene3D" id="3.40.50.2300">
    <property type="match status" value="1"/>
</dbReference>
<name>A0ABN5NEC6_9PROT</name>
<dbReference type="InterPro" id="IPR011006">
    <property type="entry name" value="CheY-like_superfamily"/>
</dbReference>
<dbReference type="PROSITE" id="PS50110">
    <property type="entry name" value="RESPONSE_REGULATORY"/>
    <property type="match status" value="1"/>
</dbReference>
<dbReference type="InterPro" id="IPR001789">
    <property type="entry name" value="Sig_transdc_resp-reg_receiver"/>
</dbReference>
<dbReference type="SMART" id="SM00448">
    <property type="entry name" value="REC"/>
    <property type="match status" value="1"/>
</dbReference>
<evidence type="ECO:0000313" key="4">
    <source>
        <dbReference type="EMBL" id="AXO13580.1"/>
    </source>
</evidence>
<evidence type="ECO:0000256" key="2">
    <source>
        <dbReference type="PROSITE-ProRule" id="PRU00169"/>
    </source>
</evidence>
<reference evidence="4 5" key="1">
    <citation type="submission" date="2018-08" db="EMBL/GenBank/DDBJ databases">
        <title>Complete genome sequence of type strain Thalassospira indica MCCC 1A01103T, isolated from isolated from deep seawater of the Indian Ocean.</title>
        <authorList>
            <person name="Liu Y."/>
        </authorList>
    </citation>
    <scope>NUCLEOTIDE SEQUENCE [LARGE SCALE GENOMIC DNA]</scope>
    <source>
        <strain evidence="4 5">PB8BT</strain>
    </source>
</reference>
<feature type="modified residue" description="4-aspartylphosphate" evidence="2">
    <location>
        <position position="59"/>
    </location>
</feature>
<evidence type="ECO:0000256" key="1">
    <source>
        <dbReference type="ARBA" id="ARBA00022553"/>
    </source>
</evidence>
<sequence>MKMPNTKSVLLVDDSKFARLLVKAFISSNFANWEIDEAEDGAKALEMVDAKTYDYMLVDFNMPGMDGIELGEKLRSRFPGAVIALLTANIQQEIQNKAENLGLDFIAKPPTEDKIRDYIMSREATR</sequence>
<accession>A0ABN5NEC6</accession>
<protein>
    <submittedName>
        <fullName evidence="4">Response regulator</fullName>
    </submittedName>
</protein>
<proteinExistence type="predicted"/>
<evidence type="ECO:0000313" key="5">
    <source>
        <dbReference type="Proteomes" id="UP000256971"/>
    </source>
</evidence>
<organism evidence="4 5">
    <name type="scientific">Thalassospira indica</name>
    <dbReference type="NCBI Taxonomy" id="1891279"/>
    <lineage>
        <taxon>Bacteria</taxon>
        <taxon>Pseudomonadati</taxon>
        <taxon>Pseudomonadota</taxon>
        <taxon>Alphaproteobacteria</taxon>
        <taxon>Rhodospirillales</taxon>
        <taxon>Thalassospiraceae</taxon>
        <taxon>Thalassospira</taxon>
    </lineage>
</organism>
<dbReference type="Pfam" id="PF00072">
    <property type="entry name" value="Response_reg"/>
    <property type="match status" value="1"/>
</dbReference>
<gene>
    <name evidence="4" type="ORF">DY252_04625</name>
</gene>
<evidence type="ECO:0000259" key="3">
    <source>
        <dbReference type="PROSITE" id="PS50110"/>
    </source>
</evidence>
<dbReference type="Proteomes" id="UP000256971">
    <property type="component" value="Chromosome"/>
</dbReference>
<feature type="domain" description="Response regulatory" evidence="3">
    <location>
        <begin position="8"/>
        <end position="123"/>
    </location>
</feature>
<dbReference type="CDD" id="cd17546">
    <property type="entry name" value="REC_hyHK_CKI1_RcsC-like"/>
    <property type="match status" value="1"/>
</dbReference>
<dbReference type="PANTHER" id="PTHR44591:SF3">
    <property type="entry name" value="RESPONSE REGULATORY DOMAIN-CONTAINING PROTEIN"/>
    <property type="match status" value="1"/>
</dbReference>